<dbReference type="Gene3D" id="1.10.10.10">
    <property type="entry name" value="Winged helix-like DNA-binding domain superfamily/Winged helix DNA-binding domain"/>
    <property type="match status" value="1"/>
</dbReference>
<dbReference type="InterPro" id="IPR046328">
    <property type="entry name" value="ETS_fam"/>
</dbReference>
<evidence type="ECO:0000256" key="1">
    <source>
        <dbReference type="ARBA" id="ARBA00005562"/>
    </source>
</evidence>
<evidence type="ECO:0000256" key="3">
    <source>
        <dbReference type="RuleBase" id="RU004019"/>
    </source>
</evidence>
<proteinExistence type="inferred from homology"/>
<dbReference type="InterPro" id="IPR000418">
    <property type="entry name" value="Ets_dom"/>
</dbReference>
<dbReference type="PROSITE" id="PS50061">
    <property type="entry name" value="ETS_DOMAIN_3"/>
    <property type="match status" value="1"/>
</dbReference>
<dbReference type="PRINTS" id="PR00454">
    <property type="entry name" value="ETSDOMAIN"/>
</dbReference>
<dbReference type="WBParaSite" id="SSLN_0001232601-mRNA-1">
    <property type="protein sequence ID" value="SSLN_0001232601-mRNA-1"/>
    <property type="gene ID" value="SSLN_0001232601"/>
</dbReference>
<protein>
    <submittedName>
        <fullName evidence="5">ETS domain-containing protein</fullName>
    </submittedName>
</protein>
<comment type="similarity">
    <text evidence="1 3">Belongs to the ETS family.</text>
</comment>
<dbReference type="GO" id="GO:0030154">
    <property type="term" value="P:cell differentiation"/>
    <property type="evidence" value="ECO:0007669"/>
    <property type="project" value="TreeGrafter"/>
</dbReference>
<reference evidence="5" key="1">
    <citation type="submission" date="2016-06" db="UniProtKB">
        <authorList>
            <consortium name="WormBaseParasite"/>
        </authorList>
    </citation>
    <scope>IDENTIFICATION</scope>
</reference>
<dbReference type="GO" id="GO:0000981">
    <property type="term" value="F:DNA-binding transcription factor activity, RNA polymerase II-specific"/>
    <property type="evidence" value="ECO:0007669"/>
    <property type="project" value="TreeGrafter"/>
</dbReference>
<dbReference type="SMART" id="SM00413">
    <property type="entry name" value="ETS"/>
    <property type="match status" value="1"/>
</dbReference>
<name>A0A183T5X8_SCHSO</name>
<comment type="subcellular location">
    <subcellularLocation>
        <location evidence="3">Nucleus</location>
    </subcellularLocation>
</comment>
<sequence>LCEFIIFIIGILQYLLHNSHLTWNKEVFLQNFVQDIFCQAQAVACSGGKNTAQMLPSGVDWVERNSWSTVGSEEDEARDDGHRSHSSWPIRQRPSNLFRLRRSPKRVHRLWQFLWTLLEDPTYNPSIIRWVDKEAKMFELTKSSVVANLWGAQKQKPGMSYENLGRSLR</sequence>
<dbReference type="InterPro" id="IPR036390">
    <property type="entry name" value="WH_DNA-bd_sf"/>
</dbReference>
<dbReference type="PANTHER" id="PTHR11849:SF191">
    <property type="entry name" value="ECDYSONE-INDUCED PROTEIN 74EF ISOFORM B"/>
    <property type="match status" value="1"/>
</dbReference>
<keyword evidence="2 3" id="KW-0238">DNA-binding</keyword>
<dbReference type="PANTHER" id="PTHR11849">
    <property type="entry name" value="ETS"/>
    <property type="match status" value="1"/>
</dbReference>
<dbReference type="SUPFAM" id="SSF46785">
    <property type="entry name" value="Winged helix' DNA-binding domain"/>
    <property type="match status" value="1"/>
</dbReference>
<dbReference type="InterPro" id="IPR036388">
    <property type="entry name" value="WH-like_DNA-bd_sf"/>
</dbReference>
<accession>A0A183T5X8</accession>
<evidence type="ECO:0000313" key="5">
    <source>
        <dbReference type="WBParaSite" id="SSLN_0001232601-mRNA-1"/>
    </source>
</evidence>
<dbReference type="GO" id="GO:0005634">
    <property type="term" value="C:nucleus"/>
    <property type="evidence" value="ECO:0007669"/>
    <property type="project" value="UniProtKB-SubCell"/>
</dbReference>
<evidence type="ECO:0000256" key="2">
    <source>
        <dbReference type="ARBA" id="ARBA00023125"/>
    </source>
</evidence>
<evidence type="ECO:0000259" key="4">
    <source>
        <dbReference type="PROSITE" id="PS50061"/>
    </source>
</evidence>
<dbReference type="GO" id="GO:0043565">
    <property type="term" value="F:sequence-specific DNA binding"/>
    <property type="evidence" value="ECO:0007669"/>
    <property type="project" value="InterPro"/>
</dbReference>
<dbReference type="Pfam" id="PF00178">
    <property type="entry name" value="Ets"/>
    <property type="match status" value="1"/>
</dbReference>
<keyword evidence="3" id="KW-0539">Nucleus</keyword>
<dbReference type="AlphaFoldDB" id="A0A183T5X8"/>
<organism evidence="5">
    <name type="scientific">Schistocephalus solidus</name>
    <name type="common">Tapeworm</name>
    <dbReference type="NCBI Taxonomy" id="70667"/>
    <lineage>
        <taxon>Eukaryota</taxon>
        <taxon>Metazoa</taxon>
        <taxon>Spiralia</taxon>
        <taxon>Lophotrochozoa</taxon>
        <taxon>Platyhelminthes</taxon>
        <taxon>Cestoda</taxon>
        <taxon>Eucestoda</taxon>
        <taxon>Diphyllobothriidea</taxon>
        <taxon>Diphyllobothriidae</taxon>
        <taxon>Schistocephalus</taxon>
    </lineage>
</organism>
<feature type="domain" description="ETS" evidence="4">
    <location>
        <begin position="108"/>
        <end position="169"/>
    </location>
</feature>